<dbReference type="RefSeq" id="WP_262595507.1">
    <property type="nucleotide sequence ID" value="NZ_CP103300.1"/>
</dbReference>
<reference evidence="2" key="1">
    <citation type="submission" date="2022-10" db="EMBL/GenBank/DDBJ databases">
        <title>Completed Genome Sequence of two octocoral isolated bacterium, Endozoicomonas euniceicola EF212T and Endozoicomonas gorgoniicola PS125T.</title>
        <authorList>
            <person name="Chiou Y.-J."/>
            <person name="Chen Y.-H."/>
        </authorList>
    </citation>
    <scope>NUCLEOTIDE SEQUENCE</scope>
    <source>
        <strain evidence="2">EF212</strain>
    </source>
</reference>
<dbReference type="InterPro" id="IPR049002">
    <property type="entry name" value="Stv"/>
</dbReference>
<proteinExistence type="predicted"/>
<dbReference type="EMBL" id="CP103300">
    <property type="protein sequence ID" value="UYM14104.1"/>
    <property type="molecule type" value="Genomic_DNA"/>
</dbReference>
<evidence type="ECO:0000259" key="1">
    <source>
        <dbReference type="Pfam" id="PF21527"/>
    </source>
</evidence>
<evidence type="ECO:0000313" key="2">
    <source>
        <dbReference type="EMBL" id="UYM14104.1"/>
    </source>
</evidence>
<dbReference type="Pfam" id="PF21527">
    <property type="entry name" value="Stv"/>
    <property type="match status" value="1"/>
</dbReference>
<keyword evidence="3" id="KW-1185">Reference proteome</keyword>
<dbReference type="Proteomes" id="UP001163255">
    <property type="component" value="Chromosome"/>
</dbReference>
<evidence type="ECO:0000313" key="3">
    <source>
        <dbReference type="Proteomes" id="UP001163255"/>
    </source>
</evidence>
<sequence length="212" mass="24896">MKKSAFSGVLIREIDNALRVYTDEKYPHSTPNLLLICRGWYGRTHNSPSEIATFTLPSWLSLFFYAPHDSVLHCSNLKLLKNKYAPQEICSPGAQVTDYQLEPFSEIDCFNENTYKELFLQSHPSDMKQRRHVLNYYDILTLEPCRQNFMILPFREVIDRLHDTGYQKRYSNLHCSFDRIPVQSGSRPNFFRPAAWPGEVADDDFFGDWEWL</sequence>
<protein>
    <recommendedName>
        <fullName evidence="1">Putative adhesin Stv domain-containing protein</fullName>
    </recommendedName>
</protein>
<gene>
    <name evidence="2" type="ORF">NX720_14430</name>
</gene>
<organism evidence="2 3">
    <name type="scientific">Endozoicomonas euniceicola</name>
    <dbReference type="NCBI Taxonomy" id="1234143"/>
    <lineage>
        <taxon>Bacteria</taxon>
        <taxon>Pseudomonadati</taxon>
        <taxon>Pseudomonadota</taxon>
        <taxon>Gammaproteobacteria</taxon>
        <taxon>Oceanospirillales</taxon>
        <taxon>Endozoicomonadaceae</taxon>
        <taxon>Endozoicomonas</taxon>
    </lineage>
</organism>
<accession>A0ABY6GQ22</accession>
<feature type="domain" description="Putative adhesin Stv" evidence="1">
    <location>
        <begin position="39"/>
        <end position="177"/>
    </location>
</feature>
<name>A0ABY6GQ22_9GAMM</name>